<evidence type="ECO:0000313" key="1">
    <source>
        <dbReference type="EMBL" id="CEK27095.1"/>
    </source>
</evidence>
<protein>
    <submittedName>
        <fullName evidence="1">Uncharacterized protein</fullName>
    </submittedName>
</protein>
<accession>A0A0A8VC01</accession>
<reference evidence="1" key="1">
    <citation type="journal article" date="2015" name="Genome Announc.">
        <title>Complete Genome Sequence of Yersinia ruckeri Strain CSF007-82, Etiologic Agent of Red Mouth Disease in Salmonid Fish.</title>
        <authorList>
            <person name="Nelson M.C."/>
            <person name="LaPatra S.E."/>
            <person name="Welch T.J."/>
            <person name="Graf J."/>
        </authorList>
    </citation>
    <scope>NUCLEOTIDE SEQUENCE</scope>
    <source>
        <strain evidence="1">CSF007-82</strain>
    </source>
</reference>
<sequence>MPADVAKKKQELPVNLIIRTYRWQESCWNVAGFNRLG</sequence>
<organism evidence="1">
    <name type="scientific">Yersinia ruckeri</name>
    <dbReference type="NCBI Taxonomy" id="29486"/>
    <lineage>
        <taxon>Bacteria</taxon>
        <taxon>Pseudomonadati</taxon>
        <taxon>Pseudomonadota</taxon>
        <taxon>Gammaproteobacteria</taxon>
        <taxon>Enterobacterales</taxon>
        <taxon>Yersiniaceae</taxon>
        <taxon>Yersinia</taxon>
    </lineage>
</organism>
<gene>
    <name evidence="1" type="ORF">CSF007_6690</name>
</gene>
<dbReference type="EMBL" id="LN681231">
    <property type="protein sequence ID" value="CEK27095.1"/>
    <property type="molecule type" value="Genomic_DNA"/>
</dbReference>
<proteinExistence type="predicted"/>
<dbReference type="AlphaFoldDB" id="A0A0A8VC01"/>
<name>A0A0A8VC01_YERRU</name>